<evidence type="ECO:0000313" key="2">
    <source>
        <dbReference type="EMBL" id="KAH7331450.1"/>
    </source>
</evidence>
<sequence>MPFGIWRRQQEQGRHHVKEKEPRNKRRKLARLLGKRTAPGTSEIEKEQRFTVASLSFSSCIAPVAVNAFKVSATAEAKAKVEPVTEKNASLSRFNCQSSFSSSTTMPIHFFAKKSSSRASFVWGKQIGGRASLALLRWPSCHRGAGLLSSRFQKRNRTIRLGRRKGIAHVVSRLAQEGRNAISRISACNPKSILSRPSTEQYGYGYPSM</sequence>
<protein>
    <submittedName>
        <fullName evidence="2">Uncharacterized protein</fullName>
    </submittedName>
</protein>
<feature type="compositionally biased region" description="Basic and acidic residues" evidence="1">
    <location>
        <begin position="8"/>
        <end position="22"/>
    </location>
</feature>
<accession>A0A8T2SEC8</accession>
<keyword evidence="3" id="KW-1185">Reference proteome</keyword>
<organism evidence="2 3">
    <name type="scientific">Ceratopteris richardii</name>
    <name type="common">Triangle waterfern</name>
    <dbReference type="NCBI Taxonomy" id="49495"/>
    <lineage>
        <taxon>Eukaryota</taxon>
        <taxon>Viridiplantae</taxon>
        <taxon>Streptophyta</taxon>
        <taxon>Embryophyta</taxon>
        <taxon>Tracheophyta</taxon>
        <taxon>Polypodiopsida</taxon>
        <taxon>Polypodiidae</taxon>
        <taxon>Polypodiales</taxon>
        <taxon>Pteridineae</taxon>
        <taxon>Pteridaceae</taxon>
        <taxon>Parkerioideae</taxon>
        <taxon>Ceratopteris</taxon>
    </lineage>
</organism>
<evidence type="ECO:0000313" key="3">
    <source>
        <dbReference type="Proteomes" id="UP000825935"/>
    </source>
</evidence>
<proteinExistence type="predicted"/>
<dbReference type="AlphaFoldDB" id="A0A8T2SEC8"/>
<feature type="region of interest" description="Disordered" evidence="1">
    <location>
        <begin position="1"/>
        <end position="24"/>
    </location>
</feature>
<evidence type="ECO:0000256" key="1">
    <source>
        <dbReference type="SAM" id="MobiDB-lite"/>
    </source>
</evidence>
<dbReference type="Proteomes" id="UP000825935">
    <property type="component" value="Chromosome 20"/>
</dbReference>
<name>A0A8T2SEC8_CERRI</name>
<reference evidence="2" key="1">
    <citation type="submission" date="2021-08" db="EMBL/GenBank/DDBJ databases">
        <title>WGS assembly of Ceratopteris richardii.</title>
        <authorList>
            <person name="Marchant D.B."/>
            <person name="Chen G."/>
            <person name="Jenkins J."/>
            <person name="Shu S."/>
            <person name="Leebens-Mack J."/>
            <person name="Grimwood J."/>
            <person name="Schmutz J."/>
            <person name="Soltis P."/>
            <person name="Soltis D."/>
            <person name="Chen Z.-H."/>
        </authorList>
    </citation>
    <scope>NUCLEOTIDE SEQUENCE</scope>
    <source>
        <strain evidence="2">Whitten #5841</strain>
        <tissue evidence="2">Leaf</tissue>
    </source>
</reference>
<comment type="caution">
    <text evidence="2">The sequence shown here is derived from an EMBL/GenBank/DDBJ whole genome shotgun (WGS) entry which is preliminary data.</text>
</comment>
<gene>
    <name evidence="2" type="ORF">KP509_20G034200</name>
</gene>
<dbReference type="EMBL" id="CM035425">
    <property type="protein sequence ID" value="KAH7331450.1"/>
    <property type="molecule type" value="Genomic_DNA"/>
</dbReference>